<protein>
    <recommendedName>
        <fullName evidence="8">WRKY domain-containing protein</fullName>
    </recommendedName>
</protein>
<dbReference type="SMART" id="SM00774">
    <property type="entry name" value="WRKY"/>
    <property type="match status" value="1"/>
</dbReference>
<comment type="caution">
    <text evidence="9">The sequence shown here is derived from an EMBL/GenBank/DDBJ whole genome shotgun (WGS) entry which is preliminary data.</text>
</comment>
<keyword evidence="2" id="KW-0805">Transcription regulation</keyword>
<dbReference type="Pfam" id="PF03106">
    <property type="entry name" value="WRKY"/>
    <property type="match status" value="1"/>
</dbReference>
<dbReference type="Proteomes" id="UP000290289">
    <property type="component" value="Chromosome 14"/>
</dbReference>
<evidence type="ECO:0000256" key="7">
    <source>
        <dbReference type="SAM" id="MobiDB-lite"/>
    </source>
</evidence>
<dbReference type="GO" id="GO:0005634">
    <property type="term" value="C:nucleus"/>
    <property type="evidence" value="ECO:0007669"/>
    <property type="project" value="UniProtKB-SubCell"/>
</dbReference>
<proteinExistence type="inferred from homology"/>
<dbReference type="GO" id="GO:0000976">
    <property type="term" value="F:transcription cis-regulatory region binding"/>
    <property type="evidence" value="ECO:0007669"/>
    <property type="project" value="TreeGrafter"/>
</dbReference>
<gene>
    <name evidence="9" type="ORF">DVH24_040100</name>
</gene>
<dbReference type="FunFam" id="2.20.25.80:FF:000009">
    <property type="entry name" value="WRKY transcription factor 53"/>
    <property type="match status" value="1"/>
</dbReference>
<dbReference type="InterPro" id="IPR003657">
    <property type="entry name" value="WRKY_dom"/>
</dbReference>
<evidence type="ECO:0000259" key="8">
    <source>
        <dbReference type="PROSITE" id="PS50811"/>
    </source>
</evidence>
<dbReference type="PROSITE" id="PS50811">
    <property type="entry name" value="WRKY"/>
    <property type="match status" value="1"/>
</dbReference>
<evidence type="ECO:0000256" key="4">
    <source>
        <dbReference type="ARBA" id="ARBA00023163"/>
    </source>
</evidence>
<evidence type="ECO:0000256" key="5">
    <source>
        <dbReference type="ARBA" id="ARBA00023242"/>
    </source>
</evidence>
<evidence type="ECO:0000256" key="3">
    <source>
        <dbReference type="ARBA" id="ARBA00023125"/>
    </source>
</evidence>
<accession>A0A498I5E7</accession>
<organism evidence="9 10">
    <name type="scientific">Malus domestica</name>
    <name type="common">Apple</name>
    <name type="synonym">Pyrus malus</name>
    <dbReference type="NCBI Taxonomy" id="3750"/>
    <lineage>
        <taxon>Eukaryota</taxon>
        <taxon>Viridiplantae</taxon>
        <taxon>Streptophyta</taxon>
        <taxon>Embryophyta</taxon>
        <taxon>Tracheophyta</taxon>
        <taxon>Spermatophyta</taxon>
        <taxon>Magnoliopsida</taxon>
        <taxon>eudicotyledons</taxon>
        <taxon>Gunneridae</taxon>
        <taxon>Pentapetalae</taxon>
        <taxon>rosids</taxon>
        <taxon>fabids</taxon>
        <taxon>Rosales</taxon>
        <taxon>Rosaceae</taxon>
        <taxon>Amygdaloideae</taxon>
        <taxon>Maleae</taxon>
        <taxon>Malus</taxon>
    </lineage>
</organism>
<reference evidence="9 10" key="1">
    <citation type="submission" date="2018-10" db="EMBL/GenBank/DDBJ databases">
        <title>A high-quality apple genome assembly.</title>
        <authorList>
            <person name="Hu J."/>
        </authorList>
    </citation>
    <scope>NUCLEOTIDE SEQUENCE [LARGE SCALE GENOMIC DNA]</scope>
    <source>
        <strain evidence="10">cv. HFTH1</strain>
        <tissue evidence="9">Young leaf</tissue>
    </source>
</reference>
<name>A0A498I5E7_MALDO</name>
<evidence type="ECO:0000313" key="10">
    <source>
        <dbReference type="Proteomes" id="UP000290289"/>
    </source>
</evidence>
<dbReference type="GO" id="GO:0010150">
    <property type="term" value="P:leaf senescence"/>
    <property type="evidence" value="ECO:0007669"/>
    <property type="project" value="UniProtKB-ARBA"/>
</dbReference>
<evidence type="ECO:0000256" key="1">
    <source>
        <dbReference type="ARBA" id="ARBA00004123"/>
    </source>
</evidence>
<dbReference type="InterPro" id="IPR044810">
    <property type="entry name" value="WRKY_plant"/>
</dbReference>
<evidence type="ECO:0000256" key="2">
    <source>
        <dbReference type="ARBA" id="ARBA00023015"/>
    </source>
</evidence>
<dbReference type="InterPro" id="IPR036576">
    <property type="entry name" value="WRKY_dom_sf"/>
</dbReference>
<evidence type="ECO:0000256" key="6">
    <source>
        <dbReference type="ARBA" id="ARBA00060850"/>
    </source>
</evidence>
<dbReference type="Gene3D" id="2.20.25.80">
    <property type="entry name" value="WRKY domain"/>
    <property type="match status" value="1"/>
</dbReference>
<keyword evidence="3" id="KW-0238">DNA-binding</keyword>
<dbReference type="GO" id="GO:0009751">
    <property type="term" value="P:response to salicylic acid"/>
    <property type="evidence" value="ECO:0007669"/>
    <property type="project" value="UniProtKB-ARBA"/>
</dbReference>
<dbReference type="GO" id="GO:0010193">
    <property type="term" value="P:response to ozone"/>
    <property type="evidence" value="ECO:0007669"/>
    <property type="project" value="UniProtKB-ARBA"/>
</dbReference>
<keyword evidence="4" id="KW-0804">Transcription</keyword>
<sequence>MDSSKSWDQKSLVNEIIEGLELAKQLRLSLNAKSSSDKKQFLVQRILSSYEKALLMLKCSGSPQSPIGAVTSVPESLMSASAGPCCDDNNRSLQDRHDLTEVSKKRKEMAKWTEHVTRASSENGIEGAHEDGHCWRKYGQKDILGTKHPRSYYRCTYRNSESCWATKQVQRSDEDPTVFEITYKGKHTCSHGRSSVPPPPSPEKQERKRHNHNDTYQQQQSQGNQISFPTNLRVNTENLDDRENTASPFSFTSTSFGCMNNDDAFLSLMLDDNSLLDNFNQSLLSPAVGGSNYYFEPASQMRNIAGKEQRSESDLAEIVSAKNSSTNSSIPDIDFSLEPVELDSYFPFDCPGFFL</sequence>
<dbReference type="PANTHER" id="PTHR32096">
    <property type="entry name" value="WRKY TRANSCRIPTION FACTOR 30-RELATED-RELATED"/>
    <property type="match status" value="1"/>
</dbReference>
<dbReference type="SUPFAM" id="SSF118290">
    <property type="entry name" value="WRKY DNA-binding domain"/>
    <property type="match status" value="1"/>
</dbReference>
<keyword evidence="10" id="KW-1185">Reference proteome</keyword>
<dbReference type="GO" id="GO:0042542">
    <property type="term" value="P:response to hydrogen peroxide"/>
    <property type="evidence" value="ECO:0007669"/>
    <property type="project" value="UniProtKB-ARBA"/>
</dbReference>
<keyword evidence="5" id="KW-0539">Nucleus</keyword>
<feature type="domain" description="WRKY" evidence="8">
    <location>
        <begin position="124"/>
        <end position="187"/>
    </location>
</feature>
<evidence type="ECO:0000313" key="9">
    <source>
        <dbReference type="EMBL" id="RXH78129.1"/>
    </source>
</evidence>
<feature type="region of interest" description="Disordered" evidence="7">
    <location>
        <begin position="187"/>
        <end position="230"/>
    </location>
</feature>
<comment type="subcellular location">
    <subcellularLocation>
        <location evidence="1">Nucleus</location>
    </subcellularLocation>
</comment>
<dbReference type="GO" id="GO:0003700">
    <property type="term" value="F:DNA-binding transcription factor activity"/>
    <property type="evidence" value="ECO:0007669"/>
    <property type="project" value="InterPro"/>
</dbReference>
<comment type="similarity">
    <text evidence="6">Belongs to the WRKY group III family.</text>
</comment>
<dbReference type="AlphaFoldDB" id="A0A498I5E7"/>
<dbReference type="EMBL" id="RDQH01000340">
    <property type="protein sequence ID" value="RXH78129.1"/>
    <property type="molecule type" value="Genomic_DNA"/>
</dbReference>
<dbReference type="PANTHER" id="PTHR32096:SF36">
    <property type="entry name" value="WRKY TRANSCRIPTION FACTOR 41-RELATED"/>
    <property type="match status" value="1"/>
</dbReference>